<dbReference type="Proteomes" id="UP001597267">
    <property type="component" value="Unassembled WGS sequence"/>
</dbReference>
<protein>
    <submittedName>
        <fullName evidence="5">GntR family transcriptional regulator</fullName>
    </submittedName>
</protein>
<proteinExistence type="predicted"/>
<keyword evidence="2" id="KW-0238">DNA-binding</keyword>
<keyword evidence="1" id="KW-0805">Transcription regulation</keyword>
<dbReference type="PANTHER" id="PTHR38445">
    <property type="entry name" value="HTH-TYPE TRANSCRIPTIONAL REPRESSOR YTRA"/>
    <property type="match status" value="1"/>
</dbReference>
<dbReference type="PROSITE" id="PS50949">
    <property type="entry name" value="HTH_GNTR"/>
    <property type="match status" value="1"/>
</dbReference>
<organism evidence="5 6">
    <name type="scientific">Agrilactobacillus yilanensis</name>
    <dbReference type="NCBI Taxonomy" id="2485997"/>
    <lineage>
        <taxon>Bacteria</taxon>
        <taxon>Bacillati</taxon>
        <taxon>Bacillota</taxon>
        <taxon>Bacilli</taxon>
        <taxon>Lactobacillales</taxon>
        <taxon>Lactobacillaceae</taxon>
        <taxon>Agrilactobacillus</taxon>
    </lineage>
</organism>
<comment type="caution">
    <text evidence="5">The sequence shown here is derived from an EMBL/GenBank/DDBJ whole genome shotgun (WGS) entry which is preliminary data.</text>
</comment>
<name>A0ABW4J5J0_9LACO</name>
<evidence type="ECO:0000259" key="4">
    <source>
        <dbReference type="PROSITE" id="PS50949"/>
    </source>
</evidence>
<dbReference type="InterPro" id="IPR000524">
    <property type="entry name" value="Tscrpt_reg_HTH_GntR"/>
</dbReference>
<dbReference type="CDD" id="cd07377">
    <property type="entry name" value="WHTH_GntR"/>
    <property type="match status" value="1"/>
</dbReference>
<dbReference type="RefSeq" id="WP_125712824.1">
    <property type="nucleotide sequence ID" value="NZ_JBHTOP010000002.1"/>
</dbReference>
<dbReference type="InterPro" id="IPR036390">
    <property type="entry name" value="WH_DNA-bd_sf"/>
</dbReference>
<evidence type="ECO:0000313" key="6">
    <source>
        <dbReference type="Proteomes" id="UP001597267"/>
    </source>
</evidence>
<dbReference type="EMBL" id="JBHTOP010000002">
    <property type="protein sequence ID" value="MFD1670730.1"/>
    <property type="molecule type" value="Genomic_DNA"/>
</dbReference>
<dbReference type="InterPro" id="IPR036388">
    <property type="entry name" value="WH-like_DNA-bd_sf"/>
</dbReference>
<evidence type="ECO:0000256" key="3">
    <source>
        <dbReference type="ARBA" id="ARBA00023163"/>
    </source>
</evidence>
<dbReference type="PANTHER" id="PTHR38445:SF9">
    <property type="entry name" value="HTH-TYPE TRANSCRIPTIONAL REPRESSOR YTRA"/>
    <property type="match status" value="1"/>
</dbReference>
<evidence type="ECO:0000256" key="2">
    <source>
        <dbReference type="ARBA" id="ARBA00023125"/>
    </source>
</evidence>
<evidence type="ECO:0000313" key="5">
    <source>
        <dbReference type="EMBL" id="MFD1670730.1"/>
    </source>
</evidence>
<dbReference type="SMART" id="SM00345">
    <property type="entry name" value="HTH_GNTR"/>
    <property type="match status" value="1"/>
</dbReference>
<feature type="domain" description="HTH gntR-type" evidence="4">
    <location>
        <begin position="7"/>
        <end position="75"/>
    </location>
</feature>
<dbReference type="Gene3D" id="1.10.10.10">
    <property type="entry name" value="Winged helix-like DNA-binding domain superfamily/Winged helix DNA-binding domain"/>
    <property type="match status" value="1"/>
</dbReference>
<sequence>MEFNDKIPIYYQIKQYIYTEIIISHLSPGDKLPAVRQLALDLTVNVNTIQRALSELIDEGVLESKRGKGNFVTEDETILMKLREKVIETQLQHVYDRLAELQLSPEEMITALQNYIAKRKDDNHD</sequence>
<evidence type="ECO:0000256" key="1">
    <source>
        <dbReference type="ARBA" id="ARBA00023015"/>
    </source>
</evidence>
<keyword evidence="3" id="KW-0804">Transcription</keyword>
<dbReference type="Pfam" id="PF00392">
    <property type="entry name" value="GntR"/>
    <property type="match status" value="1"/>
</dbReference>
<gene>
    <name evidence="5" type="ORF">ACFQ5M_01325</name>
</gene>
<keyword evidence="6" id="KW-1185">Reference proteome</keyword>
<accession>A0ABW4J5J0</accession>
<dbReference type="SUPFAM" id="SSF46785">
    <property type="entry name" value="Winged helix' DNA-binding domain"/>
    <property type="match status" value="1"/>
</dbReference>
<reference evidence="6" key="1">
    <citation type="journal article" date="2019" name="Int. J. Syst. Evol. Microbiol.">
        <title>The Global Catalogue of Microorganisms (GCM) 10K type strain sequencing project: providing services to taxonomists for standard genome sequencing and annotation.</title>
        <authorList>
            <consortium name="The Broad Institute Genomics Platform"/>
            <consortium name="The Broad Institute Genome Sequencing Center for Infectious Disease"/>
            <person name="Wu L."/>
            <person name="Ma J."/>
        </authorList>
    </citation>
    <scope>NUCLEOTIDE SEQUENCE [LARGE SCALE GENOMIC DNA]</scope>
    <source>
        <strain evidence="6">CCM 8896</strain>
    </source>
</reference>